<evidence type="ECO:0000313" key="1">
    <source>
        <dbReference type="EMBL" id="THD20254.1"/>
    </source>
</evidence>
<evidence type="ECO:0000313" key="2">
    <source>
        <dbReference type="Proteomes" id="UP000230066"/>
    </source>
</evidence>
<sequence length="128" mass="15040">MNKTGNGRYVYKKRDHCIREGESVKLWHQNWDILKISPEELLKDELHLLKDPNRKRPEVPRHLKVNEADSPSTYIHVLPSPKPFPPTTSGEIGWRSGKEQYKLDKYNQQRAPQGNILLKFGWPIEATW</sequence>
<accession>A0A4E0R1E2</accession>
<dbReference type="PANTHER" id="PTHR31909:SF3">
    <property type="entry name" value="SIMILAR TO PROTEIN C20ORF85 HOMOLOG"/>
    <property type="match status" value="1"/>
</dbReference>
<comment type="caution">
    <text evidence="1">The sequence shown here is derived from an EMBL/GenBank/DDBJ whole genome shotgun (WGS) entry which is preliminary data.</text>
</comment>
<organism evidence="1 2">
    <name type="scientific">Fasciola hepatica</name>
    <name type="common">Liver fluke</name>
    <dbReference type="NCBI Taxonomy" id="6192"/>
    <lineage>
        <taxon>Eukaryota</taxon>
        <taxon>Metazoa</taxon>
        <taxon>Spiralia</taxon>
        <taxon>Lophotrochozoa</taxon>
        <taxon>Platyhelminthes</taxon>
        <taxon>Trematoda</taxon>
        <taxon>Digenea</taxon>
        <taxon>Plagiorchiida</taxon>
        <taxon>Echinostomata</taxon>
        <taxon>Echinostomatoidea</taxon>
        <taxon>Fasciolidae</taxon>
        <taxon>Fasciola</taxon>
    </lineage>
</organism>
<dbReference type="InterPro" id="IPR020339">
    <property type="entry name" value="C20orf85-like"/>
</dbReference>
<protein>
    <submittedName>
        <fullName evidence="1">Uncharacterized protein</fullName>
    </submittedName>
</protein>
<name>A0A4E0R1E2_FASHE</name>
<proteinExistence type="predicted"/>
<dbReference type="EMBL" id="JXXN02004897">
    <property type="protein sequence ID" value="THD20254.1"/>
    <property type="molecule type" value="Genomic_DNA"/>
</dbReference>
<reference evidence="1" key="1">
    <citation type="submission" date="2019-03" db="EMBL/GenBank/DDBJ databases">
        <title>Improved annotation for the trematode Fasciola hepatica.</title>
        <authorList>
            <person name="Choi Y.-J."/>
            <person name="Martin J."/>
            <person name="Mitreva M."/>
        </authorList>
    </citation>
    <scope>NUCLEOTIDE SEQUENCE [LARGE SCALE GENOMIC DNA]</scope>
</reference>
<dbReference type="AlphaFoldDB" id="A0A4E0R1E2"/>
<keyword evidence="2" id="KW-1185">Reference proteome</keyword>
<dbReference type="Pfam" id="PF14945">
    <property type="entry name" value="LLC1"/>
    <property type="match status" value="1"/>
</dbReference>
<gene>
    <name evidence="1" type="ORF">D915_008860</name>
</gene>
<dbReference type="PANTHER" id="PTHR31909">
    <property type="entry name" value="CHROMOSOME 20 ORF85 FAMILY MEMBER"/>
    <property type="match status" value="1"/>
</dbReference>
<dbReference type="Proteomes" id="UP000230066">
    <property type="component" value="Unassembled WGS sequence"/>
</dbReference>